<evidence type="ECO:0000313" key="5">
    <source>
        <dbReference type="Proteomes" id="UP001161247"/>
    </source>
</evidence>
<feature type="compositionally biased region" description="Basic and acidic residues" evidence="2">
    <location>
        <begin position="267"/>
        <end position="288"/>
    </location>
</feature>
<dbReference type="SUPFAM" id="SSF47090">
    <property type="entry name" value="PGBD-like"/>
    <property type="match status" value="1"/>
</dbReference>
<dbReference type="GO" id="GO:0009507">
    <property type="term" value="C:chloroplast"/>
    <property type="evidence" value="ECO:0007669"/>
    <property type="project" value="TreeGrafter"/>
</dbReference>
<dbReference type="InterPro" id="IPR036365">
    <property type="entry name" value="PGBD-like_sf"/>
</dbReference>
<dbReference type="GO" id="GO:0009658">
    <property type="term" value="P:chloroplast organization"/>
    <property type="evidence" value="ECO:0007669"/>
    <property type="project" value="TreeGrafter"/>
</dbReference>
<dbReference type="GO" id="GO:0003756">
    <property type="term" value="F:protein disulfide isomerase activity"/>
    <property type="evidence" value="ECO:0007669"/>
    <property type="project" value="TreeGrafter"/>
</dbReference>
<name>A0AAV1EDJ1_OLDCO</name>
<dbReference type="SUPFAM" id="SSF57938">
    <property type="entry name" value="DnaJ/Hsp40 cysteine-rich domain"/>
    <property type="match status" value="1"/>
</dbReference>
<feature type="region of interest" description="Disordered" evidence="2">
    <location>
        <begin position="267"/>
        <end position="295"/>
    </location>
</feature>
<dbReference type="InterPro" id="IPR036410">
    <property type="entry name" value="HSP_DnaJ_Cys-rich_dom_sf"/>
</dbReference>
<reference evidence="4" key="1">
    <citation type="submission" date="2023-03" db="EMBL/GenBank/DDBJ databases">
        <authorList>
            <person name="Julca I."/>
        </authorList>
    </citation>
    <scope>NUCLEOTIDE SEQUENCE</scope>
</reference>
<dbReference type="Proteomes" id="UP001161247">
    <property type="component" value="Chromosome 9"/>
</dbReference>
<dbReference type="Gene3D" id="1.10.101.10">
    <property type="entry name" value="PGBD-like superfamily/PGBD"/>
    <property type="match status" value="1"/>
</dbReference>
<feature type="domain" description="Peptidoglycan binding-like" evidence="3">
    <location>
        <begin position="201"/>
        <end position="259"/>
    </location>
</feature>
<feature type="coiled-coil region" evidence="1">
    <location>
        <begin position="99"/>
        <end position="126"/>
    </location>
</feature>
<evidence type="ECO:0000256" key="1">
    <source>
        <dbReference type="SAM" id="Coils"/>
    </source>
</evidence>
<dbReference type="EMBL" id="OX459126">
    <property type="protein sequence ID" value="CAI9117780.1"/>
    <property type="molecule type" value="Genomic_DNA"/>
</dbReference>
<keyword evidence="1" id="KW-0175">Coiled coil</keyword>
<dbReference type="InterPro" id="IPR002477">
    <property type="entry name" value="Peptidoglycan-bd-like"/>
</dbReference>
<evidence type="ECO:0000256" key="2">
    <source>
        <dbReference type="SAM" id="MobiDB-lite"/>
    </source>
</evidence>
<organism evidence="4 5">
    <name type="scientific">Oldenlandia corymbosa var. corymbosa</name>
    <dbReference type="NCBI Taxonomy" id="529605"/>
    <lineage>
        <taxon>Eukaryota</taxon>
        <taxon>Viridiplantae</taxon>
        <taxon>Streptophyta</taxon>
        <taxon>Embryophyta</taxon>
        <taxon>Tracheophyta</taxon>
        <taxon>Spermatophyta</taxon>
        <taxon>Magnoliopsida</taxon>
        <taxon>eudicotyledons</taxon>
        <taxon>Gunneridae</taxon>
        <taxon>Pentapetalae</taxon>
        <taxon>asterids</taxon>
        <taxon>lamiids</taxon>
        <taxon>Gentianales</taxon>
        <taxon>Rubiaceae</taxon>
        <taxon>Rubioideae</taxon>
        <taxon>Spermacoceae</taxon>
        <taxon>Hedyotis-Oldenlandia complex</taxon>
        <taxon>Oldenlandia</taxon>
    </lineage>
</organism>
<keyword evidence="5" id="KW-1185">Reference proteome</keyword>
<evidence type="ECO:0000313" key="4">
    <source>
        <dbReference type="EMBL" id="CAI9117780.1"/>
    </source>
</evidence>
<dbReference type="AlphaFoldDB" id="A0AAV1EDJ1"/>
<protein>
    <submittedName>
        <fullName evidence="4">OLC1v1019265C1</fullName>
    </submittedName>
</protein>
<dbReference type="Pfam" id="PF01471">
    <property type="entry name" value="PG_binding_1"/>
    <property type="match status" value="1"/>
</dbReference>
<dbReference type="InterPro" id="IPR036366">
    <property type="entry name" value="PGBDSf"/>
</dbReference>
<sequence length="414" mass="46188">MSSTLSLCFNLNPPQSFPSRIQHDPFLNFPSPSSSSLGQDSVTKYSHVRFTFSPPNSNGGNNPLSYGPQEEARWLREEQRWLREEQRWLREESRWKGEKEALLIEIQRLSLRIQELEALNSAQQASVTEAIANIAKLLQVLKEGELGKNINIISGNSSSALPFVVDSVQKDDEVIIKEVVKPPEAENKVKKRAPLRMGSEGDDVQAMQQALQKLGFYSGEEDMEFSSFSSGTERAVKTWQSSLGVLEDGIMTADLLERLFADHELGEHSLTERKSPEESDIKIPEKKGANGAATASITEISEVEKTVVRKGSETEVDVTKHRVFLLGENRWEEPSRLTAGRNKPPETKSGKTTIKCLTCRGEGRLLCMECDGSGEPNIEPQFMEWVDEGTKCPYCEGQGHITCDVCEGRKVIEA</sequence>
<dbReference type="PANTHER" id="PTHR15852:SF16">
    <property type="entry name" value="PROTEIN DISULFIDE ISOMERASE PTAC5, CHLOROPLASTIC"/>
    <property type="match status" value="1"/>
</dbReference>
<proteinExistence type="predicted"/>
<gene>
    <name evidence="4" type="ORF">OLC1_LOCUS23787</name>
</gene>
<dbReference type="PANTHER" id="PTHR15852">
    <property type="entry name" value="PLASTID TRANSCRIPTIONALLY ACTIVE PROTEIN"/>
    <property type="match status" value="1"/>
</dbReference>
<evidence type="ECO:0000259" key="3">
    <source>
        <dbReference type="Pfam" id="PF01471"/>
    </source>
</evidence>
<accession>A0AAV1EDJ1</accession>